<keyword evidence="3" id="KW-1185">Reference proteome</keyword>
<feature type="compositionally biased region" description="Basic and acidic residues" evidence="1">
    <location>
        <begin position="176"/>
        <end position="188"/>
    </location>
</feature>
<evidence type="ECO:0000313" key="2">
    <source>
        <dbReference type="EMBL" id="MFB9231963.1"/>
    </source>
</evidence>
<sequence length="188" mass="20830">MSDGPHRSLPMRNYWKRLAERADKAAYSVYEVSEALPVALRQEFREAPVEQLKKALGADDQGALFSLQNPQELDALRTECPGSAAGNALIDCAKEAVASGLTGEEACERAVESALDECSRSAFRGIEEHYYREAPDHRAQFVRSRMDEARRQCDLNALAKTMLNTPPKGNLGRNLSKHDGLDEGPELR</sequence>
<evidence type="ECO:0000313" key="3">
    <source>
        <dbReference type="Proteomes" id="UP001589683"/>
    </source>
</evidence>
<accession>A0ABV5JGY0</accession>
<gene>
    <name evidence="2" type="ORF">ACFFUT_09215</name>
</gene>
<feature type="region of interest" description="Disordered" evidence="1">
    <location>
        <begin position="164"/>
        <end position="188"/>
    </location>
</feature>
<dbReference type="RefSeq" id="WP_213890712.1">
    <property type="nucleotide sequence ID" value="NZ_JAGFNU010000013.1"/>
</dbReference>
<reference evidence="2 3" key="1">
    <citation type="submission" date="2024-09" db="EMBL/GenBank/DDBJ databases">
        <authorList>
            <person name="Sun Q."/>
            <person name="Mori K."/>
        </authorList>
    </citation>
    <scope>NUCLEOTIDE SEQUENCE [LARGE SCALE GENOMIC DNA]</scope>
    <source>
        <strain evidence="2 3">CECT 8726</strain>
    </source>
</reference>
<evidence type="ECO:0000256" key="1">
    <source>
        <dbReference type="SAM" id="MobiDB-lite"/>
    </source>
</evidence>
<protein>
    <submittedName>
        <fullName evidence="2">Uncharacterized protein</fullName>
    </submittedName>
</protein>
<organism evidence="2 3">
    <name type="scientific">Pseudohalocynthiibacter aestuariivivens</name>
    <dbReference type="NCBI Taxonomy" id="1591409"/>
    <lineage>
        <taxon>Bacteria</taxon>
        <taxon>Pseudomonadati</taxon>
        <taxon>Pseudomonadota</taxon>
        <taxon>Alphaproteobacteria</taxon>
        <taxon>Rhodobacterales</taxon>
        <taxon>Paracoccaceae</taxon>
        <taxon>Pseudohalocynthiibacter</taxon>
    </lineage>
</organism>
<dbReference type="EMBL" id="JBHMEA010000034">
    <property type="protein sequence ID" value="MFB9231963.1"/>
    <property type="molecule type" value="Genomic_DNA"/>
</dbReference>
<comment type="caution">
    <text evidence="2">The sequence shown here is derived from an EMBL/GenBank/DDBJ whole genome shotgun (WGS) entry which is preliminary data.</text>
</comment>
<name>A0ABV5JGY0_9RHOB</name>
<proteinExistence type="predicted"/>
<dbReference type="Proteomes" id="UP001589683">
    <property type="component" value="Unassembled WGS sequence"/>
</dbReference>